<dbReference type="Proteomes" id="UP000702209">
    <property type="component" value="Unassembled WGS sequence"/>
</dbReference>
<organism evidence="1 2">
    <name type="scientific">Nocardia amamiensis</name>
    <dbReference type="NCBI Taxonomy" id="404578"/>
    <lineage>
        <taxon>Bacteria</taxon>
        <taxon>Bacillati</taxon>
        <taxon>Actinomycetota</taxon>
        <taxon>Actinomycetes</taxon>
        <taxon>Mycobacteriales</taxon>
        <taxon>Nocardiaceae</taxon>
        <taxon>Nocardia</taxon>
    </lineage>
</organism>
<proteinExistence type="predicted"/>
<evidence type="ECO:0000313" key="1">
    <source>
        <dbReference type="EMBL" id="MBF6301551.1"/>
    </source>
</evidence>
<gene>
    <name evidence="1" type="ORF">IU459_29025</name>
</gene>
<reference evidence="1 2" key="1">
    <citation type="submission" date="2020-10" db="EMBL/GenBank/DDBJ databases">
        <title>Identification of Nocardia species via Next-generation sequencing and recognition of intraspecies genetic diversity.</title>
        <authorList>
            <person name="Li P."/>
            <person name="Li P."/>
            <person name="Lu B."/>
        </authorList>
    </citation>
    <scope>NUCLEOTIDE SEQUENCE [LARGE SCALE GENOMIC DNA]</scope>
    <source>
        <strain evidence="1 2">BJ06-0157</strain>
    </source>
</reference>
<dbReference type="RefSeq" id="WP_195132763.1">
    <property type="nucleotide sequence ID" value="NZ_JADLQX010000028.1"/>
</dbReference>
<accession>A0ABS0CY88</accession>
<evidence type="ECO:0000313" key="2">
    <source>
        <dbReference type="Proteomes" id="UP000702209"/>
    </source>
</evidence>
<comment type="caution">
    <text evidence="1">The sequence shown here is derived from an EMBL/GenBank/DDBJ whole genome shotgun (WGS) entry which is preliminary data.</text>
</comment>
<name>A0ABS0CY88_9NOCA</name>
<protein>
    <submittedName>
        <fullName evidence="1">Uncharacterized protein</fullName>
    </submittedName>
</protein>
<keyword evidence="2" id="KW-1185">Reference proteome</keyword>
<dbReference type="EMBL" id="JADLQX010000028">
    <property type="protein sequence ID" value="MBF6301551.1"/>
    <property type="molecule type" value="Genomic_DNA"/>
</dbReference>
<sequence length="94" mass="10205">MRSVSHDVPTRWEPIEKSASERAGANLTDYRMSCQVFDWTAARSDLSGLPGGGVNIAHEAVDRHLGTPLADATALRALHILGERSTVTYADLPF</sequence>